<keyword evidence="3" id="KW-1185">Reference proteome</keyword>
<organism evidence="2 3">
    <name type="scientific">Absidia repens</name>
    <dbReference type="NCBI Taxonomy" id="90262"/>
    <lineage>
        <taxon>Eukaryota</taxon>
        <taxon>Fungi</taxon>
        <taxon>Fungi incertae sedis</taxon>
        <taxon>Mucoromycota</taxon>
        <taxon>Mucoromycotina</taxon>
        <taxon>Mucoromycetes</taxon>
        <taxon>Mucorales</taxon>
        <taxon>Cunninghamellaceae</taxon>
        <taxon>Absidia</taxon>
    </lineage>
</organism>
<dbReference type="Proteomes" id="UP000193560">
    <property type="component" value="Unassembled WGS sequence"/>
</dbReference>
<proteinExistence type="predicted"/>
<reference evidence="2 3" key="1">
    <citation type="submission" date="2016-07" db="EMBL/GenBank/DDBJ databases">
        <title>Pervasive Adenine N6-methylation of Active Genes in Fungi.</title>
        <authorList>
            <consortium name="DOE Joint Genome Institute"/>
            <person name="Mondo S.J."/>
            <person name="Dannebaum R.O."/>
            <person name="Kuo R.C."/>
            <person name="Labutti K."/>
            <person name="Haridas S."/>
            <person name="Kuo A."/>
            <person name="Salamov A."/>
            <person name="Ahrendt S.R."/>
            <person name="Lipzen A."/>
            <person name="Sullivan W."/>
            <person name="Andreopoulos W.B."/>
            <person name="Clum A."/>
            <person name="Lindquist E."/>
            <person name="Daum C."/>
            <person name="Ramamoorthy G.K."/>
            <person name="Gryganskyi A."/>
            <person name="Culley D."/>
            <person name="Magnuson J.K."/>
            <person name="James T.Y."/>
            <person name="O'Malley M.A."/>
            <person name="Stajich J.E."/>
            <person name="Spatafora J.W."/>
            <person name="Visel A."/>
            <person name="Grigoriev I.V."/>
        </authorList>
    </citation>
    <scope>NUCLEOTIDE SEQUENCE [LARGE SCALE GENOMIC DNA]</scope>
    <source>
        <strain evidence="2 3">NRRL 1336</strain>
    </source>
</reference>
<gene>
    <name evidence="2" type="ORF">BCR42DRAFT_52826</name>
</gene>
<sequence>MALMTKGQPQPLRTLSRTSSFSAATSSSASSKYDNPTMVTSRNLQCMPSDDEDDLEDDEEEEEEEDDDDNLLLSEAIKHPFFSIETDFPKNYKRKSAGMAKEEDGQDNGSQRKGKTQYPQRHSIGLPIQTTPSPAALARNSHHLTTSASYPNNSNNNSTNTKSTMMAQQPLISIEPTPSTTTSVNPPTNSFHHPPPSNATQYLRHRASLSGVDLIMAREQFEQQKKKNKNHPLNQKKWDPTHAPIGGLLARLPQQGQHTISFQQQQLQQMQFQQQQQMMFYQQQQQQQMYQHYYYYPAQRSLNGSTFHPSLPRSPTTHLPRW</sequence>
<dbReference type="OrthoDB" id="10667348at2759"/>
<comment type="caution">
    <text evidence="2">The sequence shown here is derived from an EMBL/GenBank/DDBJ whole genome shotgun (WGS) entry which is preliminary data.</text>
</comment>
<feature type="compositionally biased region" description="Polar residues" evidence="1">
    <location>
        <begin position="32"/>
        <end position="46"/>
    </location>
</feature>
<name>A0A1X2IDC1_9FUNG</name>
<protein>
    <submittedName>
        <fullName evidence="2">Uncharacterized protein</fullName>
    </submittedName>
</protein>
<evidence type="ECO:0000313" key="3">
    <source>
        <dbReference type="Proteomes" id="UP000193560"/>
    </source>
</evidence>
<feature type="compositionally biased region" description="Acidic residues" evidence="1">
    <location>
        <begin position="49"/>
        <end position="70"/>
    </location>
</feature>
<evidence type="ECO:0000313" key="2">
    <source>
        <dbReference type="EMBL" id="ORZ14482.1"/>
    </source>
</evidence>
<feature type="region of interest" description="Disordered" evidence="1">
    <location>
        <begin position="96"/>
        <end position="134"/>
    </location>
</feature>
<evidence type="ECO:0000256" key="1">
    <source>
        <dbReference type="SAM" id="MobiDB-lite"/>
    </source>
</evidence>
<accession>A0A1X2IDC1</accession>
<feature type="compositionally biased region" description="Low complexity" evidence="1">
    <location>
        <begin position="12"/>
        <end position="31"/>
    </location>
</feature>
<feature type="region of interest" description="Disordered" evidence="1">
    <location>
        <begin position="1"/>
        <end position="79"/>
    </location>
</feature>
<dbReference type="AlphaFoldDB" id="A0A1X2IDC1"/>
<dbReference type="EMBL" id="MCGE01000014">
    <property type="protein sequence ID" value="ORZ14482.1"/>
    <property type="molecule type" value="Genomic_DNA"/>
</dbReference>